<dbReference type="PROSITE" id="PS50089">
    <property type="entry name" value="ZF_RING_2"/>
    <property type="match status" value="1"/>
</dbReference>
<evidence type="ECO:0000256" key="5">
    <source>
        <dbReference type="ARBA" id="ARBA00022771"/>
    </source>
</evidence>
<evidence type="ECO:0000256" key="7">
    <source>
        <dbReference type="ARBA" id="ARBA00022833"/>
    </source>
</evidence>
<gene>
    <name evidence="11" type="primary">BBR</name>
    <name evidence="11" type="ORF">KSP40_PGU012316</name>
</gene>
<evidence type="ECO:0000313" key="11">
    <source>
        <dbReference type="EMBL" id="KAK8950187.1"/>
    </source>
</evidence>
<evidence type="ECO:0000256" key="1">
    <source>
        <dbReference type="ARBA" id="ARBA00000900"/>
    </source>
</evidence>
<dbReference type="PANTHER" id="PTHR22937:SF224">
    <property type="entry name" value="E3 UBIQUITIN-PROTEIN LIGASE MBR1-RELATED"/>
    <property type="match status" value="1"/>
</dbReference>
<proteinExistence type="predicted"/>
<feature type="region of interest" description="Disordered" evidence="9">
    <location>
        <begin position="384"/>
        <end position="424"/>
    </location>
</feature>
<feature type="compositionally biased region" description="Low complexity" evidence="9">
    <location>
        <begin position="392"/>
        <end position="420"/>
    </location>
</feature>
<keyword evidence="12" id="KW-1185">Reference proteome</keyword>
<feature type="compositionally biased region" description="Polar residues" evidence="9">
    <location>
        <begin position="347"/>
        <end position="359"/>
    </location>
</feature>
<dbReference type="InterPro" id="IPR013083">
    <property type="entry name" value="Znf_RING/FYVE/PHD"/>
</dbReference>
<evidence type="ECO:0000256" key="6">
    <source>
        <dbReference type="ARBA" id="ARBA00022786"/>
    </source>
</evidence>
<evidence type="ECO:0000256" key="8">
    <source>
        <dbReference type="PROSITE-ProRule" id="PRU00175"/>
    </source>
</evidence>
<dbReference type="Pfam" id="PF13639">
    <property type="entry name" value="zf-RING_2"/>
    <property type="match status" value="1"/>
</dbReference>
<feature type="region of interest" description="Disordered" evidence="9">
    <location>
        <begin position="439"/>
        <end position="464"/>
    </location>
</feature>
<dbReference type="InterPro" id="IPR045191">
    <property type="entry name" value="MBR1/2-like"/>
</dbReference>
<keyword evidence="4" id="KW-0479">Metal-binding</keyword>
<keyword evidence="3" id="KW-0808">Transferase</keyword>
<evidence type="ECO:0000313" key="12">
    <source>
        <dbReference type="Proteomes" id="UP001412067"/>
    </source>
</evidence>
<evidence type="ECO:0000256" key="3">
    <source>
        <dbReference type="ARBA" id="ARBA00022679"/>
    </source>
</evidence>
<keyword evidence="5 8" id="KW-0863">Zinc-finger</keyword>
<feature type="region of interest" description="Disordered" evidence="9">
    <location>
        <begin position="326"/>
        <end position="363"/>
    </location>
</feature>
<keyword evidence="6" id="KW-0833">Ubl conjugation pathway</keyword>
<keyword evidence="7" id="KW-0862">Zinc</keyword>
<dbReference type="SUPFAM" id="SSF57850">
    <property type="entry name" value="RING/U-box"/>
    <property type="match status" value="1"/>
</dbReference>
<evidence type="ECO:0000256" key="9">
    <source>
        <dbReference type="SAM" id="MobiDB-lite"/>
    </source>
</evidence>
<feature type="compositionally biased region" description="Low complexity" evidence="9">
    <location>
        <begin position="330"/>
        <end position="341"/>
    </location>
</feature>
<evidence type="ECO:0000256" key="4">
    <source>
        <dbReference type="ARBA" id="ARBA00022723"/>
    </source>
</evidence>
<dbReference type="EMBL" id="JBBWWR010000015">
    <property type="protein sequence ID" value="KAK8950187.1"/>
    <property type="molecule type" value="Genomic_DNA"/>
</dbReference>
<evidence type="ECO:0000256" key="2">
    <source>
        <dbReference type="ARBA" id="ARBA00012483"/>
    </source>
</evidence>
<accession>A0ABR2LVC7</accession>
<dbReference type="PANTHER" id="PTHR22937">
    <property type="entry name" value="E3 UBIQUITIN-PROTEIN LIGASE RNF165"/>
    <property type="match status" value="1"/>
</dbReference>
<comment type="catalytic activity">
    <reaction evidence="1">
        <text>S-ubiquitinyl-[E2 ubiquitin-conjugating enzyme]-L-cysteine + [acceptor protein]-L-lysine = [E2 ubiquitin-conjugating enzyme]-L-cysteine + N(6)-ubiquitinyl-[acceptor protein]-L-lysine.</text>
        <dbReference type="EC" id="2.3.2.27"/>
    </reaction>
</comment>
<dbReference type="SMART" id="SM00184">
    <property type="entry name" value="RING"/>
    <property type="match status" value="1"/>
</dbReference>
<comment type="caution">
    <text evidence="11">The sequence shown here is derived from an EMBL/GenBank/DDBJ whole genome shotgun (WGS) entry which is preliminary data.</text>
</comment>
<protein>
    <recommendedName>
        <fullName evidence="2">RING-type E3 ubiquitin transferase</fullName>
        <ecNumber evidence="2">2.3.2.27</ecNumber>
    </recommendedName>
</protein>
<feature type="compositionally biased region" description="Low complexity" evidence="9">
    <location>
        <begin position="445"/>
        <end position="459"/>
    </location>
</feature>
<dbReference type="EC" id="2.3.2.27" evidence="2"/>
<feature type="compositionally biased region" description="Low complexity" evidence="9">
    <location>
        <begin position="165"/>
        <end position="176"/>
    </location>
</feature>
<reference evidence="11 12" key="1">
    <citation type="journal article" date="2022" name="Nat. Plants">
        <title>Genomes of leafy and leafless Platanthera orchids illuminate the evolution of mycoheterotrophy.</title>
        <authorList>
            <person name="Li M.H."/>
            <person name="Liu K.W."/>
            <person name="Li Z."/>
            <person name="Lu H.C."/>
            <person name="Ye Q.L."/>
            <person name="Zhang D."/>
            <person name="Wang J.Y."/>
            <person name="Li Y.F."/>
            <person name="Zhong Z.M."/>
            <person name="Liu X."/>
            <person name="Yu X."/>
            <person name="Liu D.K."/>
            <person name="Tu X.D."/>
            <person name="Liu B."/>
            <person name="Hao Y."/>
            <person name="Liao X.Y."/>
            <person name="Jiang Y.T."/>
            <person name="Sun W.H."/>
            <person name="Chen J."/>
            <person name="Chen Y.Q."/>
            <person name="Ai Y."/>
            <person name="Zhai J.W."/>
            <person name="Wu S.S."/>
            <person name="Zhou Z."/>
            <person name="Hsiao Y.Y."/>
            <person name="Wu W.L."/>
            <person name="Chen Y.Y."/>
            <person name="Lin Y.F."/>
            <person name="Hsu J.L."/>
            <person name="Li C.Y."/>
            <person name="Wang Z.W."/>
            <person name="Zhao X."/>
            <person name="Zhong W.Y."/>
            <person name="Ma X.K."/>
            <person name="Ma L."/>
            <person name="Huang J."/>
            <person name="Chen G.Z."/>
            <person name="Huang M.Z."/>
            <person name="Huang L."/>
            <person name="Peng D.H."/>
            <person name="Luo Y.B."/>
            <person name="Zou S.Q."/>
            <person name="Chen S.P."/>
            <person name="Lan S."/>
            <person name="Tsai W.C."/>
            <person name="Van de Peer Y."/>
            <person name="Liu Z.J."/>
        </authorList>
    </citation>
    <scope>NUCLEOTIDE SEQUENCE [LARGE SCALE GENOMIC DNA]</scope>
    <source>
        <strain evidence="11">Lor288</strain>
    </source>
</reference>
<feature type="region of interest" description="Disordered" evidence="9">
    <location>
        <begin position="163"/>
        <end position="186"/>
    </location>
</feature>
<sequence length="658" mass="72983">MDQPFYQSNIILNSVEAPTLAEYLLSPDDTDMDYLNMASQDANGLDIWNSHDPTSSAYRSNQVNHDVTKMDHGWNTSLSINSAGEARMEERQCERNNIVSLESGDFNLNNTPSDDGHSFRQNLDSNHVNNRADNNVHAGPNSEFAEVSLCPFMPEFFEPEHVTYSNSHGSSSNAAGQVSENDNRARSSFDGQLAACKRKNIEQVIGESSTSRNISTDLSIPSSSRYLPASFLEDNQSPSFSPVHWGLCPEWNSTSSLSGNAETLPRNVRARLNPARLHGTSLFQPHSSNRLSGIWSTGEPSSILNPFNHLPEQIQPQGLYPVLPPNINHSLSSSRTGSSASPVYGQRRSTASPEQTNIRSLPRIGMVDQPAFFLSTTTVSQLVQDPPSWNQSNSSSSVAGNRASSSSGVIPSPGPIRIPSEMVPPQYHRNMSDILRTSLLQPGGSESWPQSSNSSSRQSGHPAAALELGQSSRIVLQGHSPLYPRVAVPVDRQRDGVSGLNFPARSREGRNRMISEIRNALDLMRRGVNLRFEDVFMFDQSAFYGRADLYDRHRDMRLDVDNMSYEELLALGERIGYVNSGLSEETILKRLRQRKYSLCDLVVASAEQEPCCICREDYKEGEEIVTLDCKHDFHTPCIKEWLMNKNLCPICKTTALVT</sequence>
<name>A0ABR2LVC7_9ASPA</name>
<dbReference type="InterPro" id="IPR001841">
    <property type="entry name" value="Znf_RING"/>
</dbReference>
<evidence type="ECO:0000259" key="10">
    <source>
        <dbReference type="PROSITE" id="PS50089"/>
    </source>
</evidence>
<organism evidence="11 12">
    <name type="scientific">Platanthera guangdongensis</name>
    <dbReference type="NCBI Taxonomy" id="2320717"/>
    <lineage>
        <taxon>Eukaryota</taxon>
        <taxon>Viridiplantae</taxon>
        <taxon>Streptophyta</taxon>
        <taxon>Embryophyta</taxon>
        <taxon>Tracheophyta</taxon>
        <taxon>Spermatophyta</taxon>
        <taxon>Magnoliopsida</taxon>
        <taxon>Liliopsida</taxon>
        <taxon>Asparagales</taxon>
        <taxon>Orchidaceae</taxon>
        <taxon>Orchidoideae</taxon>
        <taxon>Orchideae</taxon>
        <taxon>Orchidinae</taxon>
        <taxon>Platanthera</taxon>
    </lineage>
</organism>
<feature type="domain" description="RING-type" evidence="10">
    <location>
        <begin position="611"/>
        <end position="652"/>
    </location>
</feature>
<dbReference type="Proteomes" id="UP001412067">
    <property type="component" value="Unassembled WGS sequence"/>
</dbReference>
<dbReference type="Gene3D" id="3.30.40.10">
    <property type="entry name" value="Zinc/RING finger domain, C3HC4 (zinc finger)"/>
    <property type="match status" value="1"/>
</dbReference>